<keyword evidence="5 9" id="KW-0238">DNA-binding</keyword>
<dbReference type="SUPFAM" id="SSF101447">
    <property type="entry name" value="Formin homology 2 domain (FH2 domain)"/>
    <property type="match status" value="1"/>
</dbReference>
<evidence type="ECO:0000256" key="9">
    <source>
        <dbReference type="RuleBase" id="RU003796"/>
    </source>
</evidence>
<feature type="domain" description="E2F/DP family winged-helix DNA-binding" evidence="11">
    <location>
        <begin position="168"/>
        <end position="249"/>
    </location>
</feature>
<keyword evidence="13" id="KW-1185">Reference proteome</keyword>
<evidence type="ECO:0000256" key="10">
    <source>
        <dbReference type="SAM" id="MobiDB-lite"/>
    </source>
</evidence>
<feature type="region of interest" description="Disordered" evidence="10">
    <location>
        <begin position="278"/>
        <end position="306"/>
    </location>
</feature>
<organism evidence="12 13">
    <name type="scientific">Rubus argutus</name>
    <name type="common">Southern blackberry</name>
    <dbReference type="NCBI Taxonomy" id="59490"/>
    <lineage>
        <taxon>Eukaryota</taxon>
        <taxon>Viridiplantae</taxon>
        <taxon>Streptophyta</taxon>
        <taxon>Embryophyta</taxon>
        <taxon>Tracheophyta</taxon>
        <taxon>Spermatophyta</taxon>
        <taxon>Magnoliopsida</taxon>
        <taxon>eudicotyledons</taxon>
        <taxon>Gunneridae</taxon>
        <taxon>Pentapetalae</taxon>
        <taxon>rosids</taxon>
        <taxon>fabids</taxon>
        <taxon>Rosales</taxon>
        <taxon>Rosaceae</taxon>
        <taxon>Rosoideae</taxon>
        <taxon>Rosoideae incertae sedis</taxon>
        <taxon>Rubus</taxon>
    </lineage>
</organism>
<feature type="compositionally biased region" description="Basic and acidic residues" evidence="10">
    <location>
        <begin position="290"/>
        <end position="306"/>
    </location>
</feature>
<proteinExistence type="inferred from homology"/>
<accession>A0AAW1WNL1</accession>
<keyword evidence="7 9" id="KW-0539">Nucleus</keyword>
<name>A0AAW1WNL1_RUBAR</name>
<evidence type="ECO:0000256" key="7">
    <source>
        <dbReference type="ARBA" id="ARBA00023242"/>
    </source>
</evidence>
<sequence length="391" mass="43334">MESDAPPPPPPPPPPPAQPQPEAASTRHHAYSRKQKSLGLLCSNFIALYDREGVTSVGLDDAASRLGVERRRIYDIVNVLESVGVLARKAKNQYSWKGFGAIPNALQELKEEGLKENFNTFHGNFQGNDDPKGSDDEEGDESGPATGSQNDNAGVNPKSSANSKNDNRREKSLALLTQNFVKLFVCSTVESVSLDEAARLLLGDAHNASVMRTAKVRRIYDIANVLSSMNLIEKTHTADTRKPAYKWLGLRGKDAASSASDESRKRAFGTDITNVSCKRGKGESSTGGKLEARKQMQHESTVRQHESIVRKVDRSNLEDSKENSKSYQFGPFAPVTIARAGNFNMKKVDWDNLSSTYRPQYQNQALKELFSHYMEAWKSWYSEVVEKPIQA</sequence>
<dbReference type="PANTHER" id="PTHR12081:SF106">
    <property type="entry name" value="E2F TRANSCRIPTION FACTOR-LIKE E2FE"/>
    <property type="match status" value="1"/>
</dbReference>
<comment type="subcellular location">
    <subcellularLocation>
        <location evidence="1 9">Nucleus</location>
    </subcellularLocation>
</comment>
<evidence type="ECO:0000313" key="12">
    <source>
        <dbReference type="EMBL" id="KAK9925857.1"/>
    </source>
</evidence>
<evidence type="ECO:0000256" key="3">
    <source>
        <dbReference type="ARBA" id="ARBA00022491"/>
    </source>
</evidence>
<keyword evidence="3" id="KW-0678">Repressor</keyword>
<comment type="caution">
    <text evidence="12">The sequence shown here is derived from an EMBL/GenBank/DDBJ whole genome shotgun (WGS) entry which is preliminary data.</text>
</comment>
<comment type="similarity">
    <text evidence="2 9">Belongs to the E2F/DP family.</text>
</comment>
<evidence type="ECO:0000256" key="4">
    <source>
        <dbReference type="ARBA" id="ARBA00023015"/>
    </source>
</evidence>
<feature type="region of interest" description="Disordered" evidence="10">
    <location>
        <begin position="1"/>
        <end position="32"/>
    </location>
</feature>
<protein>
    <recommendedName>
        <fullName evidence="11">E2F/DP family winged-helix DNA-binding domain-containing protein</fullName>
    </recommendedName>
</protein>
<feature type="compositionally biased region" description="Pro residues" evidence="10">
    <location>
        <begin position="1"/>
        <end position="19"/>
    </location>
</feature>
<feature type="region of interest" description="Disordered" evidence="10">
    <location>
        <begin position="120"/>
        <end position="168"/>
    </location>
</feature>
<gene>
    <name evidence="12" type="ORF">M0R45_023120</name>
</gene>
<evidence type="ECO:0000256" key="6">
    <source>
        <dbReference type="ARBA" id="ARBA00023163"/>
    </source>
</evidence>
<dbReference type="GO" id="GO:0090575">
    <property type="term" value="C:RNA polymerase II transcription regulator complex"/>
    <property type="evidence" value="ECO:0007669"/>
    <property type="project" value="TreeGrafter"/>
</dbReference>
<dbReference type="AlphaFoldDB" id="A0AAW1WNL1"/>
<keyword evidence="4 9" id="KW-0805">Transcription regulation</keyword>
<dbReference type="EMBL" id="JBEDUW010000005">
    <property type="protein sequence ID" value="KAK9925857.1"/>
    <property type="molecule type" value="Genomic_DNA"/>
</dbReference>
<dbReference type="Pfam" id="PF02319">
    <property type="entry name" value="WHD_E2F_TDP"/>
    <property type="match status" value="2"/>
</dbReference>
<dbReference type="GO" id="GO:0000978">
    <property type="term" value="F:RNA polymerase II cis-regulatory region sequence-specific DNA binding"/>
    <property type="evidence" value="ECO:0007669"/>
    <property type="project" value="InterPro"/>
</dbReference>
<evidence type="ECO:0000259" key="11">
    <source>
        <dbReference type="SMART" id="SM01372"/>
    </source>
</evidence>
<dbReference type="SMART" id="SM01372">
    <property type="entry name" value="E2F_TDP"/>
    <property type="match status" value="2"/>
</dbReference>
<evidence type="ECO:0000256" key="8">
    <source>
        <dbReference type="ARBA" id="ARBA00023306"/>
    </source>
</evidence>
<dbReference type="Proteomes" id="UP001457282">
    <property type="component" value="Unassembled WGS sequence"/>
</dbReference>
<dbReference type="InterPro" id="IPR036388">
    <property type="entry name" value="WH-like_DNA-bd_sf"/>
</dbReference>
<dbReference type="InterPro" id="IPR015633">
    <property type="entry name" value="E2F"/>
</dbReference>
<dbReference type="SUPFAM" id="SSF46785">
    <property type="entry name" value="Winged helix' DNA-binding domain"/>
    <property type="match status" value="2"/>
</dbReference>
<keyword evidence="6 9" id="KW-0804">Transcription</keyword>
<dbReference type="InterPro" id="IPR036390">
    <property type="entry name" value="WH_DNA-bd_sf"/>
</dbReference>
<dbReference type="InterPro" id="IPR003316">
    <property type="entry name" value="E2F_WHTH_DNA-bd_dom"/>
</dbReference>
<feature type="domain" description="E2F/DP family winged-helix DNA-binding" evidence="11">
    <location>
        <begin position="33"/>
        <end position="98"/>
    </location>
</feature>
<feature type="compositionally biased region" description="Polar residues" evidence="10">
    <location>
        <begin position="145"/>
        <end position="164"/>
    </location>
</feature>
<reference evidence="12 13" key="1">
    <citation type="journal article" date="2023" name="G3 (Bethesda)">
        <title>A chromosome-length genome assembly and annotation of blackberry (Rubus argutus, cv. 'Hillquist').</title>
        <authorList>
            <person name="Bruna T."/>
            <person name="Aryal R."/>
            <person name="Dudchenko O."/>
            <person name="Sargent D.J."/>
            <person name="Mead D."/>
            <person name="Buti M."/>
            <person name="Cavallini A."/>
            <person name="Hytonen T."/>
            <person name="Andres J."/>
            <person name="Pham M."/>
            <person name="Weisz D."/>
            <person name="Mascagni F."/>
            <person name="Usai G."/>
            <person name="Natali L."/>
            <person name="Bassil N."/>
            <person name="Fernandez G.E."/>
            <person name="Lomsadze A."/>
            <person name="Armour M."/>
            <person name="Olukolu B."/>
            <person name="Poorten T."/>
            <person name="Britton C."/>
            <person name="Davik J."/>
            <person name="Ashrafi H."/>
            <person name="Aiden E.L."/>
            <person name="Borodovsky M."/>
            <person name="Worthington M."/>
        </authorList>
    </citation>
    <scope>NUCLEOTIDE SEQUENCE [LARGE SCALE GENOMIC DNA]</scope>
    <source>
        <strain evidence="12">PI 553951</strain>
    </source>
</reference>
<dbReference type="PANTHER" id="PTHR12081">
    <property type="entry name" value="TRANSCRIPTION FACTOR E2F"/>
    <property type="match status" value="1"/>
</dbReference>
<dbReference type="FunFam" id="1.10.10.10:FF:000295">
    <property type="entry name" value="E2F transcription factor-like E2FE"/>
    <property type="match status" value="1"/>
</dbReference>
<evidence type="ECO:0000256" key="5">
    <source>
        <dbReference type="ARBA" id="ARBA00023125"/>
    </source>
</evidence>
<keyword evidence="8" id="KW-0131">Cell cycle</keyword>
<dbReference type="GO" id="GO:0000981">
    <property type="term" value="F:DNA-binding transcription factor activity, RNA polymerase II-specific"/>
    <property type="evidence" value="ECO:0007669"/>
    <property type="project" value="TreeGrafter"/>
</dbReference>
<evidence type="ECO:0000313" key="13">
    <source>
        <dbReference type="Proteomes" id="UP001457282"/>
    </source>
</evidence>
<dbReference type="Gene3D" id="1.10.10.10">
    <property type="entry name" value="Winged helix-like DNA-binding domain superfamily/Winged helix DNA-binding domain"/>
    <property type="match status" value="2"/>
</dbReference>
<evidence type="ECO:0000256" key="2">
    <source>
        <dbReference type="ARBA" id="ARBA00010940"/>
    </source>
</evidence>
<dbReference type="FunFam" id="1.10.10.10:FF:000073">
    <property type="entry name" value="E2F transcription factor 8"/>
    <property type="match status" value="1"/>
</dbReference>
<evidence type="ECO:0000256" key="1">
    <source>
        <dbReference type="ARBA" id="ARBA00004123"/>
    </source>
</evidence>